<dbReference type="GO" id="GO:0006633">
    <property type="term" value="P:fatty acid biosynthetic process"/>
    <property type="evidence" value="ECO:0007669"/>
    <property type="project" value="InterPro"/>
</dbReference>
<feature type="domain" description="FAE" evidence="5">
    <location>
        <begin position="241"/>
        <end position="523"/>
    </location>
</feature>
<evidence type="ECO:0000256" key="3">
    <source>
        <dbReference type="ARBA" id="ARBA00022679"/>
    </source>
</evidence>
<protein>
    <recommendedName>
        <fullName evidence="2">very-long-chain 3-oxoacyl-CoA synthase</fullName>
        <ecNumber evidence="2">2.3.1.199</ecNumber>
    </recommendedName>
</protein>
<dbReference type="PANTHER" id="PTHR31561">
    <property type="entry name" value="3-KETOACYL-COA SYNTHASE"/>
    <property type="match status" value="1"/>
</dbReference>
<dbReference type="AlphaFoldDB" id="A0A199VKR1"/>
<dbReference type="EMBL" id="LSRQ01001455">
    <property type="protein sequence ID" value="OAY77757.1"/>
    <property type="molecule type" value="Genomic_DNA"/>
</dbReference>
<comment type="caution">
    <text evidence="7">The sequence shown here is derived from an EMBL/GenBank/DDBJ whole genome shotgun (WGS) entry which is preliminary data.</text>
</comment>
<evidence type="ECO:0000259" key="5">
    <source>
        <dbReference type="Pfam" id="PF08392"/>
    </source>
</evidence>
<feature type="domain" description="Beta-ketoacyl-[acyl-carrier-protein] synthase III C-terminal" evidence="6">
    <location>
        <begin position="545"/>
        <end position="625"/>
    </location>
</feature>
<comment type="similarity">
    <text evidence="1">Belongs to the thiolase-like superfamily. Chalcone/stilbene synthases family.</text>
</comment>
<dbReference type="SUPFAM" id="SSF53901">
    <property type="entry name" value="Thiolase-like"/>
    <property type="match status" value="3"/>
</dbReference>
<dbReference type="InterPro" id="IPR012392">
    <property type="entry name" value="3-ktacl-CoA_syn"/>
</dbReference>
<name>A0A199VKR1_ANACO</name>
<evidence type="ECO:0000313" key="8">
    <source>
        <dbReference type="Proteomes" id="UP000092600"/>
    </source>
</evidence>
<evidence type="ECO:0000313" key="7">
    <source>
        <dbReference type="EMBL" id="OAY77757.1"/>
    </source>
</evidence>
<dbReference type="EC" id="2.3.1.199" evidence="2"/>
<dbReference type="GO" id="GO:0016020">
    <property type="term" value="C:membrane"/>
    <property type="evidence" value="ECO:0007669"/>
    <property type="project" value="InterPro"/>
</dbReference>
<gene>
    <name evidence="7" type="ORF">ACMD2_07259</name>
</gene>
<reference evidence="7 8" key="1">
    <citation type="journal article" date="2016" name="DNA Res.">
        <title>The draft genome of MD-2 pineapple using hybrid error correction of long reads.</title>
        <authorList>
            <person name="Redwan R.M."/>
            <person name="Saidin A."/>
            <person name="Kumar S.V."/>
        </authorList>
    </citation>
    <scope>NUCLEOTIDE SEQUENCE [LARGE SCALE GENOMIC DNA]</scope>
    <source>
        <strain evidence="8">cv. MD2</strain>
        <tissue evidence="7">Leaf</tissue>
    </source>
</reference>
<dbReference type="CDD" id="cd00831">
    <property type="entry name" value="CHS_like"/>
    <property type="match status" value="1"/>
</dbReference>
<evidence type="ECO:0000256" key="2">
    <source>
        <dbReference type="ARBA" id="ARBA00012307"/>
    </source>
</evidence>
<dbReference type="Proteomes" id="UP000092600">
    <property type="component" value="Unassembled WGS sequence"/>
</dbReference>
<accession>A0A199VKR1</accession>
<dbReference type="Pfam" id="PF08541">
    <property type="entry name" value="ACP_syn_III_C"/>
    <property type="match status" value="2"/>
</dbReference>
<keyword evidence="3" id="KW-0808">Transferase</keyword>
<dbReference type="Pfam" id="PF08392">
    <property type="entry name" value="FAE1_CUT1_RppA"/>
    <property type="match status" value="2"/>
</dbReference>
<dbReference type="InterPro" id="IPR013601">
    <property type="entry name" value="FAE1_typ3_polyketide_synth"/>
</dbReference>
<dbReference type="STRING" id="4615.A0A199VKR1"/>
<dbReference type="InterPro" id="IPR016039">
    <property type="entry name" value="Thiolase-like"/>
</dbReference>
<evidence type="ECO:0000259" key="6">
    <source>
        <dbReference type="Pfam" id="PF08541"/>
    </source>
</evidence>
<dbReference type="GO" id="GO:0009922">
    <property type="term" value="F:fatty acid elongase activity"/>
    <property type="evidence" value="ECO:0007669"/>
    <property type="project" value="UniProtKB-EC"/>
</dbReference>
<dbReference type="InterPro" id="IPR013747">
    <property type="entry name" value="ACP_syn_III_C"/>
</dbReference>
<keyword evidence="4" id="KW-0012">Acyltransferase</keyword>
<dbReference type="Gene3D" id="3.40.47.10">
    <property type="match status" value="2"/>
</dbReference>
<sequence>MELVRALRTHHGAEDAAYNAAVQMEDEDGSVGMSLSKDLVRVAGAELRRHISTLAPHVLPVSELLRYAWNVVRSYAAGDHKTVHVPDFTKAFEHICIHTGGKAVINAVGKLMKFSAEVTEPARMCLHRFGNTSSSLVFYELAYFEAKGRIKKGDRVWMLAFGTGFKACSVVWKALRDSGMDSDNPWQECIHRYPFSSFTLLALTLLHRFLPSLPLLSSLSHRHHLLLLLSFLSCTLLYLYTRRRPLPVFLFDYSCYLPEPERRSSLEVCEYYGFRSRRFSHSTADFMRAIFLKSGLGDETYAPPYIFQEDYDAKFRYAFQEAEEGMFSAVSSLLSKTGIPPSDISVLIVACSMFSPVPSLSSFLVNHFNFDPSVKTYNLSGMGCSTGTTCCDLAAKILRSKPGYALIVVTENMSLNWYFGENRHMLVTNCIFRVGTAAMLLTSDPIRRCSAKMELVRALRTHHGAEDAAYNAAVQMEDEDGSVGVSLSKDLVRVAGAALRRHISTLAPHVLPASELLRYAWNVARSYAAGDHKTVHVPDFTKAFEHICIHAGGKAVIDAVGKLMKFSAEVTEPARMCLHRFGNTSSSLVFYELAYFEAKGRIKKGDRVWMLAFGTGFKACSVVWKALRDSGMDSDSPWQECIHRYPVN</sequence>
<evidence type="ECO:0000256" key="1">
    <source>
        <dbReference type="ARBA" id="ARBA00005531"/>
    </source>
</evidence>
<evidence type="ECO:0000256" key="4">
    <source>
        <dbReference type="ARBA" id="ARBA00023315"/>
    </source>
</evidence>
<feature type="domain" description="Beta-ketoacyl-[acyl-carrier-protein] synthase III C-terminal" evidence="6">
    <location>
        <begin position="93"/>
        <end position="173"/>
    </location>
</feature>
<organism evidence="7 8">
    <name type="scientific">Ananas comosus</name>
    <name type="common">Pineapple</name>
    <name type="synonym">Ananas ananas</name>
    <dbReference type="NCBI Taxonomy" id="4615"/>
    <lineage>
        <taxon>Eukaryota</taxon>
        <taxon>Viridiplantae</taxon>
        <taxon>Streptophyta</taxon>
        <taxon>Embryophyta</taxon>
        <taxon>Tracheophyta</taxon>
        <taxon>Spermatophyta</taxon>
        <taxon>Magnoliopsida</taxon>
        <taxon>Liliopsida</taxon>
        <taxon>Poales</taxon>
        <taxon>Bromeliaceae</taxon>
        <taxon>Bromelioideae</taxon>
        <taxon>Ananas</taxon>
    </lineage>
</organism>
<feature type="domain" description="FAE" evidence="5">
    <location>
        <begin position="1"/>
        <end position="73"/>
    </location>
</feature>
<proteinExistence type="inferred from homology"/>